<keyword evidence="3" id="KW-1185">Reference proteome</keyword>
<proteinExistence type="predicted"/>
<evidence type="ECO:0000313" key="1">
    <source>
        <dbReference type="EMBL" id="ATZ22035.1"/>
    </source>
</evidence>
<evidence type="ECO:0000313" key="2">
    <source>
        <dbReference type="EMBL" id="ATZ29536.1"/>
    </source>
</evidence>
<dbReference type="InterPro" id="IPR036852">
    <property type="entry name" value="Peptidase_S8/S53_dom_sf"/>
</dbReference>
<sequence>MGVIVAAWAVSAGTVLPAAADTDPRGYLTKMKAREMWKVADGSGVTVAVIDSGVKDVPGLEGRVLPGISFMEPPFE</sequence>
<name>A0A2K8P8U5_STRLA</name>
<dbReference type="KEGG" id="slx:SLAV_38865"/>
<gene>
    <name evidence="1" type="ORF">SLAV_00525</name>
    <name evidence="2" type="ORF">SLAV_38865</name>
</gene>
<dbReference type="EMBL" id="CP024985">
    <property type="protein sequence ID" value="ATZ22035.1"/>
    <property type="molecule type" value="Genomic_DNA"/>
</dbReference>
<reference evidence="1 3" key="1">
    <citation type="submission" date="2017-11" db="EMBL/GenBank/DDBJ databases">
        <title>Complete genome sequence of Streptomyces lavendulae subsp. lavendulae CCM 3239 (formerly 'Streptomyces aureofaciens CCM 3239'), the producer of the angucycline-type antibiotic auricin.</title>
        <authorList>
            <person name="Busche T."/>
            <person name="Novakova R."/>
            <person name="Al'Dilaimi A."/>
            <person name="Homerova D."/>
            <person name="Feckova L."/>
            <person name="Rezuchova B."/>
            <person name="Mingyar E."/>
            <person name="Csolleiova D."/>
            <person name="Bekeova C."/>
            <person name="Winkler A."/>
            <person name="Sevcikova B."/>
            <person name="Kalinowski J."/>
            <person name="Kormanec J."/>
            <person name="Ruckert C."/>
        </authorList>
    </citation>
    <scope>NUCLEOTIDE SEQUENCE [LARGE SCALE GENOMIC DNA]</scope>
    <source>
        <strain evidence="1 3">CCM 3239</strain>
    </source>
</reference>
<dbReference type="GO" id="GO:0006508">
    <property type="term" value="P:proteolysis"/>
    <property type="evidence" value="ECO:0007669"/>
    <property type="project" value="InterPro"/>
</dbReference>
<dbReference type="Proteomes" id="UP000231791">
    <property type="component" value="Chromosome"/>
</dbReference>
<dbReference type="AlphaFoldDB" id="A0A2K8P8U5"/>
<accession>A0A2K8P8U5</accession>
<dbReference type="EMBL" id="CP024985">
    <property type="protein sequence ID" value="ATZ29536.1"/>
    <property type="molecule type" value="Genomic_DNA"/>
</dbReference>
<dbReference type="GO" id="GO:0004252">
    <property type="term" value="F:serine-type endopeptidase activity"/>
    <property type="evidence" value="ECO:0007669"/>
    <property type="project" value="InterPro"/>
</dbReference>
<dbReference type="GeneID" id="49388708"/>
<dbReference type="SUPFAM" id="SSF52743">
    <property type="entry name" value="Subtilisin-like"/>
    <property type="match status" value="1"/>
</dbReference>
<evidence type="ECO:0008006" key="4">
    <source>
        <dbReference type="Google" id="ProtNLM"/>
    </source>
</evidence>
<dbReference type="KEGG" id="slx:SLAV_00525"/>
<organism evidence="1 3">
    <name type="scientific">Streptomyces lavendulae subsp. lavendulae</name>
    <dbReference type="NCBI Taxonomy" id="58340"/>
    <lineage>
        <taxon>Bacteria</taxon>
        <taxon>Bacillati</taxon>
        <taxon>Actinomycetota</taxon>
        <taxon>Actinomycetes</taxon>
        <taxon>Kitasatosporales</taxon>
        <taxon>Streptomycetaceae</taxon>
        <taxon>Streptomyces</taxon>
    </lineage>
</organism>
<protein>
    <recommendedName>
        <fullName evidence="4">Peptidase S8</fullName>
    </recommendedName>
</protein>
<evidence type="ECO:0000313" key="3">
    <source>
        <dbReference type="Proteomes" id="UP000231791"/>
    </source>
</evidence>
<dbReference type="RefSeq" id="WP_051841439.1">
    <property type="nucleotide sequence ID" value="NZ_CP024985.1"/>
</dbReference>
<dbReference type="OrthoDB" id="9798386at2"/>
<dbReference type="Gene3D" id="3.40.50.200">
    <property type="entry name" value="Peptidase S8/S53 domain"/>
    <property type="match status" value="1"/>
</dbReference>